<evidence type="ECO:0000256" key="1">
    <source>
        <dbReference type="SAM" id="Phobius"/>
    </source>
</evidence>
<name>A0A5N7DM20_9EURO</name>
<organism evidence="2 3">
    <name type="scientific">Aspergillus pseudonomiae</name>
    <dbReference type="NCBI Taxonomy" id="1506151"/>
    <lineage>
        <taxon>Eukaryota</taxon>
        <taxon>Fungi</taxon>
        <taxon>Dikarya</taxon>
        <taxon>Ascomycota</taxon>
        <taxon>Pezizomycotina</taxon>
        <taxon>Eurotiomycetes</taxon>
        <taxon>Eurotiomycetidae</taxon>
        <taxon>Eurotiales</taxon>
        <taxon>Aspergillaceae</taxon>
        <taxon>Aspergillus</taxon>
        <taxon>Aspergillus subgen. Circumdati</taxon>
    </lineage>
</organism>
<dbReference type="EMBL" id="ML736753">
    <property type="protein sequence ID" value="KAE8406528.1"/>
    <property type="molecule type" value="Genomic_DNA"/>
</dbReference>
<accession>A0A5N7DM20</accession>
<dbReference type="RefSeq" id="XP_031943847.1">
    <property type="nucleotide sequence ID" value="XM_032090907.1"/>
</dbReference>
<protein>
    <submittedName>
        <fullName evidence="2">Uncharacterized protein</fullName>
    </submittedName>
</protein>
<keyword evidence="3" id="KW-1185">Reference proteome</keyword>
<dbReference type="AlphaFoldDB" id="A0A5N7DM20"/>
<feature type="transmembrane region" description="Helical" evidence="1">
    <location>
        <begin position="41"/>
        <end position="60"/>
    </location>
</feature>
<keyword evidence="1" id="KW-0472">Membrane</keyword>
<gene>
    <name evidence="2" type="ORF">BDV37DRAFT_57843</name>
</gene>
<dbReference type="GeneID" id="43675598"/>
<evidence type="ECO:0000313" key="2">
    <source>
        <dbReference type="EMBL" id="KAE8406528.1"/>
    </source>
</evidence>
<reference evidence="2 3" key="1">
    <citation type="submission" date="2019-04" db="EMBL/GenBank/DDBJ databases">
        <authorList>
            <consortium name="DOE Joint Genome Institute"/>
            <person name="Mondo S."/>
            <person name="Kjaerbolling I."/>
            <person name="Vesth T."/>
            <person name="Frisvad J.C."/>
            <person name="Nybo J.L."/>
            <person name="Theobald S."/>
            <person name="Kildgaard S."/>
            <person name="Isbrandt T."/>
            <person name="Kuo A."/>
            <person name="Sato A."/>
            <person name="Lyhne E.K."/>
            <person name="Kogle M.E."/>
            <person name="Wiebenga A."/>
            <person name="Kun R.S."/>
            <person name="Lubbers R.J."/>
            <person name="Makela M.R."/>
            <person name="Barry K."/>
            <person name="Chovatia M."/>
            <person name="Clum A."/>
            <person name="Daum C."/>
            <person name="Haridas S."/>
            <person name="He G."/>
            <person name="LaButti K."/>
            <person name="Lipzen A."/>
            <person name="Riley R."/>
            <person name="Salamov A."/>
            <person name="Simmons B.A."/>
            <person name="Magnuson J.K."/>
            <person name="Henrissat B."/>
            <person name="Mortensen U.H."/>
            <person name="Larsen T.O."/>
            <person name="Devries R.P."/>
            <person name="Grigoriev I.V."/>
            <person name="Machida M."/>
            <person name="Baker S.E."/>
            <person name="Andersen M.R."/>
            <person name="Cantor M.N."/>
            <person name="Hua S.X."/>
        </authorList>
    </citation>
    <scope>NUCLEOTIDE SEQUENCE [LARGE SCALE GENOMIC DNA]</scope>
    <source>
        <strain evidence="2 3">CBS 119388</strain>
    </source>
</reference>
<evidence type="ECO:0000313" key="3">
    <source>
        <dbReference type="Proteomes" id="UP000325579"/>
    </source>
</evidence>
<proteinExistence type="predicted"/>
<sequence>MIYVSSQLCPGEFAPEYAYRKVGPIVTTCTGEKCYRHVSGLLTLLTGFIPAIGFLLAWVTHADYGQELGSGLLFSDYS</sequence>
<keyword evidence="1" id="KW-0812">Transmembrane</keyword>
<dbReference type="Proteomes" id="UP000325579">
    <property type="component" value="Unassembled WGS sequence"/>
</dbReference>
<keyword evidence="1" id="KW-1133">Transmembrane helix</keyword>